<dbReference type="InterPro" id="IPR007344">
    <property type="entry name" value="GrpB/CoaE"/>
</dbReference>
<organism evidence="1 2">
    <name type="scientific">Vibrio porteresiae DSM 19223</name>
    <dbReference type="NCBI Taxonomy" id="1123496"/>
    <lineage>
        <taxon>Bacteria</taxon>
        <taxon>Pseudomonadati</taxon>
        <taxon>Pseudomonadota</taxon>
        <taxon>Gammaproteobacteria</taxon>
        <taxon>Vibrionales</taxon>
        <taxon>Vibrionaceae</taxon>
        <taxon>Vibrio</taxon>
    </lineage>
</organism>
<dbReference type="EMBL" id="CP138204">
    <property type="protein sequence ID" value="WPC75404.1"/>
    <property type="molecule type" value="Genomic_DNA"/>
</dbReference>
<proteinExistence type="predicted"/>
<dbReference type="Gene3D" id="3.30.460.10">
    <property type="entry name" value="Beta Polymerase, domain 2"/>
    <property type="match status" value="1"/>
</dbReference>
<accession>A0ABZ0QFX7</accession>
<dbReference type="InterPro" id="IPR043519">
    <property type="entry name" value="NT_sf"/>
</dbReference>
<reference evidence="1 2" key="1">
    <citation type="submission" date="2023-11" db="EMBL/GenBank/DDBJ databases">
        <title>Plant-associative lifestyle of Vibrio porteresiae and its evolutionary dynamics.</title>
        <authorList>
            <person name="Rameshkumar N."/>
            <person name="Kirti K."/>
        </authorList>
    </citation>
    <scope>NUCLEOTIDE SEQUENCE [LARGE SCALE GENOMIC DNA]</scope>
    <source>
        <strain evidence="1 2">MSSRF30</strain>
    </source>
</reference>
<evidence type="ECO:0000313" key="2">
    <source>
        <dbReference type="Proteomes" id="UP001304071"/>
    </source>
</evidence>
<protein>
    <submittedName>
        <fullName evidence="1">GrpB family protein</fullName>
    </submittedName>
</protein>
<dbReference type="Pfam" id="PF04229">
    <property type="entry name" value="GrpB"/>
    <property type="match status" value="1"/>
</dbReference>
<dbReference type="PANTHER" id="PTHR34822:SF1">
    <property type="entry name" value="GRPB FAMILY PROTEIN"/>
    <property type="match status" value="1"/>
</dbReference>
<sequence length="184" mass="21002">MLQQTLGISEVMNHRIIEVIDYQPQWLFDFAKEKERIISVLTSTNIHAIHHIGSTSVKGLCAKPIIDILLEVNSLEALDSESEKMASLGYLVKGECGIKGRRYFQKGGIQRTHQVHAFLADSPEAKRHLAFRDYLRAFPDVACKYGEIKRRGAAICNNDVDVYIDYKNSFIEEYEAKALQWQLT</sequence>
<dbReference type="PANTHER" id="PTHR34822">
    <property type="entry name" value="GRPB DOMAIN PROTEIN (AFU_ORTHOLOGUE AFUA_1G01530)"/>
    <property type="match status" value="1"/>
</dbReference>
<evidence type="ECO:0000313" key="1">
    <source>
        <dbReference type="EMBL" id="WPC75404.1"/>
    </source>
</evidence>
<dbReference type="RefSeq" id="WP_261897388.1">
    <property type="nucleotide sequence ID" value="NZ_AP024896.1"/>
</dbReference>
<dbReference type="SUPFAM" id="SSF81301">
    <property type="entry name" value="Nucleotidyltransferase"/>
    <property type="match status" value="1"/>
</dbReference>
<gene>
    <name evidence="1" type="ORF">R8Z52_20965</name>
</gene>
<keyword evidence="2" id="KW-1185">Reference proteome</keyword>
<dbReference type="Proteomes" id="UP001304071">
    <property type="component" value="Chromosome 2"/>
</dbReference>
<name>A0ABZ0QFX7_9VIBR</name>